<evidence type="ECO:0000256" key="5">
    <source>
        <dbReference type="ARBA" id="ARBA00011996"/>
    </source>
</evidence>
<dbReference type="Pfam" id="PF01326">
    <property type="entry name" value="PPDK_N"/>
    <property type="match status" value="1"/>
</dbReference>
<dbReference type="GO" id="GO:0046872">
    <property type="term" value="F:metal ion binding"/>
    <property type="evidence" value="ECO:0007669"/>
    <property type="project" value="UniProtKB-KW"/>
</dbReference>
<dbReference type="Gene3D" id="3.30.1490.20">
    <property type="entry name" value="ATP-grasp fold, A domain"/>
    <property type="match status" value="1"/>
</dbReference>
<dbReference type="PANTHER" id="PTHR43030:SF1">
    <property type="entry name" value="PHOSPHOENOLPYRUVATE SYNTHASE"/>
    <property type="match status" value="1"/>
</dbReference>
<dbReference type="InterPro" id="IPR013815">
    <property type="entry name" value="ATP_grasp_subdomain_1"/>
</dbReference>
<proteinExistence type="inferred from homology"/>
<keyword evidence="9" id="KW-0547">Nucleotide-binding</keyword>
<gene>
    <name evidence="16" type="ORF">CMV30_01510</name>
</gene>
<evidence type="ECO:0000256" key="1">
    <source>
        <dbReference type="ARBA" id="ARBA00001946"/>
    </source>
</evidence>
<dbReference type="KEGG" id="vbh:CMV30_01510"/>
<organism evidence="16 17">
    <name type="scientific">Nibricoccus aquaticus</name>
    <dbReference type="NCBI Taxonomy" id="2576891"/>
    <lineage>
        <taxon>Bacteria</taxon>
        <taxon>Pseudomonadati</taxon>
        <taxon>Verrucomicrobiota</taxon>
        <taxon>Opitutia</taxon>
        <taxon>Opitutales</taxon>
        <taxon>Opitutaceae</taxon>
        <taxon>Nibricoccus</taxon>
    </lineage>
</organism>
<feature type="domain" description="Pyruvate phosphate dikinase AMP/ATP-binding" evidence="15">
    <location>
        <begin position="374"/>
        <end position="670"/>
    </location>
</feature>
<dbReference type="GO" id="GO:0006094">
    <property type="term" value="P:gluconeogenesis"/>
    <property type="evidence" value="ECO:0007669"/>
    <property type="project" value="UniProtKB-UniPathway"/>
</dbReference>
<evidence type="ECO:0000259" key="15">
    <source>
        <dbReference type="Pfam" id="PF01326"/>
    </source>
</evidence>
<evidence type="ECO:0000256" key="13">
    <source>
        <dbReference type="ARBA" id="ARBA00033470"/>
    </source>
</evidence>
<comment type="cofactor">
    <cofactor evidence="1">
        <name>Mg(2+)</name>
        <dbReference type="ChEBI" id="CHEBI:18420"/>
    </cofactor>
</comment>
<comment type="pathway">
    <text evidence="3">Carbohydrate biosynthesis; gluconeogenesis.</text>
</comment>
<dbReference type="EC" id="2.7.9.2" evidence="5"/>
<evidence type="ECO:0000313" key="17">
    <source>
        <dbReference type="Proteomes" id="UP000217265"/>
    </source>
</evidence>
<dbReference type="Proteomes" id="UP000217265">
    <property type="component" value="Chromosome"/>
</dbReference>
<evidence type="ECO:0000256" key="14">
    <source>
        <dbReference type="ARBA" id="ARBA00047700"/>
    </source>
</evidence>
<evidence type="ECO:0000256" key="8">
    <source>
        <dbReference type="ARBA" id="ARBA00022723"/>
    </source>
</evidence>
<dbReference type="GO" id="GO:0005524">
    <property type="term" value="F:ATP binding"/>
    <property type="evidence" value="ECO:0007669"/>
    <property type="project" value="UniProtKB-KW"/>
</dbReference>
<dbReference type="InterPro" id="IPR006319">
    <property type="entry name" value="PEP_synth"/>
</dbReference>
<evidence type="ECO:0000256" key="7">
    <source>
        <dbReference type="ARBA" id="ARBA00022679"/>
    </source>
</evidence>
<keyword evidence="10" id="KW-0418">Kinase</keyword>
<evidence type="ECO:0000256" key="10">
    <source>
        <dbReference type="ARBA" id="ARBA00022777"/>
    </source>
</evidence>
<comment type="function">
    <text evidence="2">Catalyzes the phosphorylation of pyruvate to phosphoenolpyruvate.</text>
</comment>
<dbReference type="OrthoDB" id="180730at2"/>
<keyword evidence="17" id="KW-1185">Reference proteome</keyword>
<keyword evidence="8" id="KW-0479">Metal-binding</keyword>
<evidence type="ECO:0000313" key="16">
    <source>
        <dbReference type="EMBL" id="ATC62748.1"/>
    </source>
</evidence>
<keyword evidence="11" id="KW-0067">ATP-binding</keyword>
<sequence>MNAGIRLLSVNMRSLVVLVLAAGVGLGLAGLTAVAAGAPVGANEVVARRAVRPLAKPGEVAGRIESVHTIESAEAWAKMAARPASQTVARTEVVKFLLDRETGRTLWFVDSERYDMHYAFAAEKLSTLRRPVESHAVFNVREYRREDRRFELGSIVHYLDGDLWTLEMIGGDTLAGEKVLALYQQLRGALWIGDRLRYRPLSGLHEELTKAVRDKLAVVSTEEVFAGVKYQPLTEGKACGYLRIVRGALEPGSVRPDQILVLEQLPEEIPVSAAVISQPLQAPLGHIAVLCAGRKTPNMGLRGALDYADVARLEGKLVELSVGPQEFGLREVSLSEAETSWKQRRPSEALIPKLDRKPVKLSDLKELSLYDADFAGAKAAQLAQVGRLGKEVRTPGGFVIPMAHYLKHFRATGAERCVDGLLMDEAMLVDVAGRTARLAEARALIETKEVDAELLASVHAKIQATAPTAKWILRSSTNAEDLAGFSGAGLYRSVVVKAGATPEQLAKAIREVWASVWLAGAFEERSWYRVDHRRVAMAILAQPFVDGALANGVAITANPFTEGRPGFLVNVQTRGGSVTGAHGDEVPEQVLIYTYSEDVESEVLARSSRTGGKAILSEKQIAELAKVLGKIHDEMRPRWGGTVNAVDVEFLLAGEDAHVVIVQARPYTVNYGAGRRLE</sequence>
<comment type="catalytic activity">
    <reaction evidence="14">
        <text>pyruvate + ATP + H2O = phosphoenolpyruvate + AMP + phosphate + 2 H(+)</text>
        <dbReference type="Rhea" id="RHEA:11364"/>
        <dbReference type="ChEBI" id="CHEBI:15361"/>
        <dbReference type="ChEBI" id="CHEBI:15377"/>
        <dbReference type="ChEBI" id="CHEBI:15378"/>
        <dbReference type="ChEBI" id="CHEBI:30616"/>
        <dbReference type="ChEBI" id="CHEBI:43474"/>
        <dbReference type="ChEBI" id="CHEBI:58702"/>
        <dbReference type="ChEBI" id="CHEBI:456215"/>
        <dbReference type="EC" id="2.7.9.2"/>
    </reaction>
</comment>
<evidence type="ECO:0000256" key="6">
    <source>
        <dbReference type="ARBA" id="ARBA00021623"/>
    </source>
</evidence>
<protein>
    <recommendedName>
        <fullName evidence="6">Phosphoenolpyruvate synthase</fullName>
        <ecNumber evidence="5">2.7.9.2</ecNumber>
    </recommendedName>
    <alternativeName>
        <fullName evidence="13">Pyruvate, water dikinase</fullName>
    </alternativeName>
</protein>
<dbReference type="EMBL" id="CP023344">
    <property type="protein sequence ID" value="ATC62748.1"/>
    <property type="molecule type" value="Genomic_DNA"/>
</dbReference>
<dbReference type="Gene3D" id="3.30.470.20">
    <property type="entry name" value="ATP-grasp fold, B domain"/>
    <property type="match status" value="1"/>
</dbReference>
<dbReference type="UniPathway" id="UPA00138"/>
<dbReference type="RefSeq" id="WP_096054383.1">
    <property type="nucleotide sequence ID" value="NZ_CP023344.1"/>
</dbReference>
<dbReference type="PANTHER" id="PTHR43030">
    <property type="entry name" value="PHOSPHOENOLPYRUVATE SYNTHASE"/>
    <property type="match status" value="1"/>
</dbReference>
<evidence type="ECO:0000256" key="9">
    <source>
        <dbReference type="ARBA" id="ARBA00022741"/>
    </source>
</evidence>
<dbReference type="GO" id="GO:0008986">
    <property type="term" value="F:pyruvate, water dikinase activity"/>
    <property type="evidence" value="ECO:0007669"/>
    <property type="project" value="UniProtKB-EC"/>
</dbReference>
<keyword evidence="12" id="KW-0460">Magnesium</keyword>
<name>A0A290QBQ4_9BACT</name>
<keyword evidence="7" id="KW-0808">Transferase</keyword>
<evidence type="ECO:0000256" key="4">
    <source>
        <dbReference type="ARBA" id="ARBA00007837"/>
    </source>
</evidence>
<evidence type="ECO:0000256" key="12">
    <source>
        <dbReference type="ARBA" id="ARBA00022842"/>
    </source>
</evidence>
<evidence type="ECO:0000256" key="3">
    <source>
        <dbReference type="ARBA" id="ARBA00004742"/>
    </source>
</evidence>
<accession>A0A290QBQ4</accession>
<dbReference type="SUPFAM" id="SSF56059">
    <property type="entry name" value="Glutathione synthetase ATP-binding domain-like"/>
    <property type="match status" value="1"/>
</dbReference>
<evidence type="ECO:0000256" key="11">
    <source>
        <dbReference type="ARBA" id="ARBA00022840"/>
    </source>
</evidence>
<dbReference type="AlphaFoldDB" id="A0A290QBQ4"/>
<evidence type="ECO:0000256" key="2">
    <source>
        <dbReference type="ARBA" id="ARBA00002988"/>
    </source>
</evidence>
<reference evidence="16 17" key="1">
    <citation type="submission" date="2017-09" db="EMBL/GenBank/DDBJ databases">
        <title>Complete genome sequence of Verrucomicrobial strain HZ-65, isolated from freshwater.</title>
        <authorList>
            <person name="Choi A."/>
        </authorList>
    </citation>
    <scope>NUCLEOTIDE SEQUENCE [LARGE SCALE GENOMIC DNA]</scope>
    <source>
        <strain evidence="16 17">HZ-65</strain>
    </source>
</reference>
<comment type="similarity">
    <text evidence="4">Belongs to the PEP-utilizing enzyme family.</text>
</comment>
<dbReference type="InterPro" id="IPR002192">
    <property type="entry name" value="PPDK_AMP/ATP-bd"/>
</dbReference>